<dbReference type="SUPFAM" id="SSF46785">
    <property type="entry name" value="Winged helix' DNA-binding domain"/>
    <property type="match status" value="1"/>
</dbReference>
<protein>
    <submittedName>
        <fullName evidence="1">DUF3253 domain-containing protein</fullName>
    </submittedName>
</protein>
<reference evidence="1" key="1">
    <citation type="submission" date="2022-09" db="EMBL/GenBank/DDBJ databases">
        <title>Tahibacter sp. nov., isolated from a fresh water.</title>
        <authorList>
            <person name="Baek J.H."/>
            <person name="Lee J.K."/>
            <person name="Kim J.M."/>
            <person name="Jeon C.O."/>
        </authorList>
    </citation>
    <scope>NUCLEOTIDE SEQUENCE</scope>
    <source>
        <strain evidence="1">W38</strain>
    </source>
</reference>
<evidence type="ECO:0000313" key="2">
    <source>
        <dbReference type="Proteomes" id="UP001064632"/>
    </source>
</evidence>
<dbReference type="Proteomes" id="UP001064632">
    <property type="component" value="Chromosome"/>
</dbReference>
<name>A0ABY6BC82_9GAMM</name>
<dbReference type="InterPro" id="IPR036390">
    <property type="entry name" value="WH_DNA-bd_sf"/>
</dbReference>
<organism evidence="1 2">
    <name type="scientific">Tahibacter amnicola</name>
    <dbReference type="NCBI Taxonomy" id="2976241"/>
    <lineage>
        <taxon>Bacteria</taxon>
        <taxon>Pseudomonadati</taxon>
        <taxon>Pseudomonadota</taxon>
        <taxon>Gammaproteobacteria</taxon>
        <taxon>Lysobacterales</taxon>
        <taxon>Rhodanobacteraceae</taxon>
        <taxon>Tahibacter</taxon>
    </lineage>
</organism>
<dbReference type="RefSeq" id="WP_261694623.1">
    <property type="nucleotide sequence ID" value="NZ_CP104694.1"/>
</dbReference>
<proteinExistence type="predicted"/>
<evidence type="ECO:0000313" key="1">
    <source>
        <dbReference type="EMBL" id="UXI67653.1"/>
    </source>
</evidence>
<dbReference type="Gene3D" id="1.10.10.10">
    <property type="entry name" value="Winged helix-like DNA-binding domain superfamily/Winged helix DNA-binding domain"/>
    <property type="match status" value="1"/>
</dbReference>
<sequence>MLELLAAGGDGASICPSDAAKALAARFGGEWRDLMRPVRLVAAELVREGLLEITQNGKAVNILDARGPVRLRRRLG</sequence>
<keyword evidence="2" id="KW-1185">Reference proteome</keyword>
<dbReference type="InterPro" id="IPR036388">
    <property type="entry name" value="WH-like_DNA-bd_sf"/>
</dbReference>
<dbReference type="InterPro" id="IPR021660">
    <property type="entry name" value="DUF3253"/>
</dbReference>
<accession>A0ABY6BC82</accession>
<dbReference type="Pfam" id="PF11625">
    <property type="entry name" value="DUF3253"/>
    <property type="match status" value="1"/>
</dbReference>
<gene>
    <name evidence="1" type="ORF">N4264_23405</name>
</gene>
<dbReference type="EMBL" id="CP104694">
    <property type="protein sequence ID" value="UXI67653.1"/>
    <property type="molecule type" value="Genomic_DNA"/>
</dbReference>